<dbReference type="Gene3D" id="3.40.630.30">
    <property type="match status" value="1"/>
</dbReference>
<dbReference type="Proteomes" id="UP000310506">
    <property type="component" value="Unassembled WGS sequence"/>
</dbReference>
<keyword evidence="2" id="KW-0012">Acyltransferase</keyword>
<evidence type="ECO:0000259" key="3">
    <source>
        <dbReference type="PROSITE" id="PS51186"/>
    </source>
</evidence>
<dbReference type="PANTHER" id="PTHR43420:SF31">
    <property type="entry name" value="ACETYLTRANSFERASE"/>
    <property type="match status" value="1"/>
</dbReference>
<dbReference type="AlphaFoldDB" id="A0A4S3B243"/>
<organism evidence="4 5">
    <name type="scientific">Vagococcus silagei</name>
    <dbReference type="NCBI Taxonomy" id="2508885"/>
    <lineage>
        <taxon>Bacteria</taxon>
        <taxon>Bacillati</taxon>
        <taxon>Bacillota</taxon>
        <taxon>Bacilli</taxon>
        <taxon>Lactobacillales</taxon>
        <taxon>Enterococcaceae</taxon>
        <taxon>Vagococcus</taxon>
    </lineage>
</organism>
<dbReference type="RefSeq" id="WP_136136888.1">
    <property type="nucleotide sequence ID" value="NZ_SDGV01000015.1"/>
</dbReference>
<evidence type="ECO:0000256" key="2">
    <source>
        <dbReference type="ARBA" id="ARBA00023315"/>
    </source>
</evidence>
<protein>
    <submittedName>
        <fullName evidence="4">GNAT family N-acetyltransferase</fullName>
    </submittedName>
</protein>
<dbReference type="PANTHER" id="PTHR43420">
    <property type="entry name" value="ACETYLTRANSFERASE"/>
    <property type="match status" value="1"/>
</dbReference>
<comment type="caution">
    <text evidence="4">The sequence shown here is derived from an EMBL/GenBank/DDBJ whole genome shotgun (WGS) entry which is preliminary data.</text>
</comment>
<dbReference type="InterPro" id="IPR016181">
    <property type="entry name" value="Acyl_CoA_acyltransferase"/>
</dbReference>
<evidence type="ECO:0000256" key="1">
    <source>
        <dbReference type="ARBA" id="ARBA00022679"/>
    </source>
</evidence>
<proteinExistence type="predicted"/>
<dbReference type="InterPro" id="IPR050680">
    <property type="entry name" value="YpeA/RimI_acetyltransf"/>
</dbReference>
<dbReference type="EMBL" id="SDGV01000015">
    <property type="protein sequence ID" value="THB61194.1"/>
    <property type="molecule type" value="Genomic_DNA"/>
</dbReference>
<evidence type="ECO:0000313" key="4">
    <source>
        <dbReference type="EMBL" id="THB61194.1"/>
    </source>
</evidence>
<feature type="domain" description="N-acetyltransferase" evidence="3">
    <location>
        <begin position="6"/>
        <end position="153"/>
    </location>
</feature>
<sequence length="290" mass="33424">MQKIIKNFRTDDRLLTSFNQLAEETFGFNFSSWMNTGYWDQTYIPYAVVEEGEVLANVSVSLGTLKTKDASYQVAQIGTVMTKTSARGQGLARKLMEKIMADYEDTTDFIYLFANESVLDFYPKFGFTRQTETIDRYQVESGQSSTSHLKKVTFEEVQAQLQVFVKARNTDHLEMTIENHQALSMFYYQLVFSEIIYYAPDLSCFVCFEIDDSQLHLYDVLAQTPIQLKAIIAALPLEGIEEIIFHFPVKDREGLKISRRNFSDDDDALFIKSKSQIPQDITKFPLFNHS</sequence>
<keyword evidence="1 4" id="KW-0808">Transferase</keyword>
<gene>
    <name evidence="4" type="ORF">ESZ54_06650</name>
</gene>
<reference evidence="4 5" key="1">
    <citation type="submission" date="2019-01" db="EMBL/GenBank/DDBJ databases">
        <title>Vagococcus silagei sp. nov. isolated from brewer's grain.</title>
        <authorList>
            <person name="Guu J.-R."/>
        </authorList>
    </citation>
    <scope>NUCLEOTIDE SEQUENCE [LARGE SCALE GENOMIC DNA]</scope>
    <source>
        <strain evidence="4 5">2B-2</strain>
    </source>
</reference>
<dbReference type="GO" id="GO:0016747">
    <property type="term" value="F:acyltransferase activity, transferring groups other than amino-acyl groups"/>
    <property type="evidence" value="ECO:0007669"/>
    <property type="project" value="InterPro"/>
</dbReference>
<keyword evidence="5" id="KW-1185">Reference proteome</keyword>
<dbReference type="CDD" id="cd04301">
    <property type="entry name" value="NAT_SF"/>
    <property type="match status" value="1"/>
</dbReference>
<dbReference type="Pfam" id="PF13527">
    <property type="entry name" value="Acetyltransf_9"/>
    <property type="match status" value="1"/>
</dbReference>
<dbReference type="OrthoDB" id="9804948at2"/>
<dbReference type="PROSITE" id="PS51186">
    <property type="entry name" value="GNAT"/>
    <property type="match status" value="1"/>
</dbReference>
<name>A0A4S3B243_9ENTE</name>
<evidence type="ECO:0000313" key="5">
    <source>
        <dbReference type="Proteomes" id="UP000310506"/>
    </source>
</evidence>
<accession>A0A4S3B243</accession>
<dbReference type="InterPro" id="IPR000182">
    <property type="entry name" value="GNAT_dom"/>
</dbReference>
<dbReference type="SUPFAM" id="SSF55729">
    <property type="entry name" value="Acyl-CoA N-acyltransferases (Nat)"/>
    <property type="match status" value="1"/>
</dbReference>